<reference evidence="2" key="1">
    <citation type="submission" date="2013-02" db="EMBL/GenBank/DDBJ databases">
        <authorList>
            <person name="Hughes D."/>
        </authorList>
    </citation>
    <scope>NUCLEOTIDE SEQUENCE</scope>
    <source>
        <strain>Durham</strain>
        <strain evidence="2">NC isolate 2 -- Noor lab</strain>
    </source>
</reference>
<dbReference type="HOGENOM" id="CLU_1715344_0_0_1"/>
<proteinExistence type="predicted"/>
<dbReference type="InterPro" id="IPR010512">
    <property type="entry name" value="DUF1091"/>
</dbReference>
<dbReference type="EnsemblMetazoa" id="MESCA001668-RA">
    <property type="protein sequence ID" value="MESCA001668-PA"/>
    <property type="gene ID" value="MESCA001668"/>
</dbReference>
<dbReference type="OMA" id="FARNITI"/>
<dbReference type="AlphaFoldDB" id="T1GEA9"/>
<reference evidence="1" key="2">
    <citation type="submission" date="2015-06" db="UniProtKB">
        <authorList>
            <consortium name="EnsemblMetazoa"/>
        </authorList>
    </citation>
    <scope>IDENTIFICATION</scope>
</reference>
<evidence type="ECO:0000313" key="2">
    <source>
        <dbReference type="Proteomes" id="UP000015102"/>
    </source>
</evidence>
<keyword evidence="2" id="KW-1185">Reference proteome</keyword>
<accession>T1GEA9</accession>
<dbReference type="Proteomes" id="UP000015102">
    <property type="component" value="Unassembled WGS sequence"/>
</dbReference>
<protein>
    <submittedName>
        <fullName evidence="1">Uncharacterized protein</fullName>
    </submittedName>
</protein>
<name>T1GEA9_MEGSC</name>
<organism evidence="1 2">
    <name type="scientific">Megaselia scalaris</name>
    <name type="common">Humpbacked fly</name>
    <name type="synonym">Phora scalaris</name>
    <dbReference type="NCBI Taxonomy" id="36166"/>
    <lineage>
        <taxon>Eukaryota</taxon>
        <taxon>Metazoa</taxon>
        <taxon>Ecdysozoa</taxon>
        <taxon>Arthropoda</taxon>
        <taxon>Hexapoda</taxon>
        <taxon>Insecta</taxon>
        <taxon>Pterygota</taxon>
        <taxon>Neoptera</taxon>
        <taxon>Endopterygota</taxon>
        <taxon>Diptera</taxon>
        <taxon>Brachycera</taxon>
        <taxon>Muscomorpha</taxon>
        <taxon>Platypezoidea</taxon>
        <taxon>Phoridae</taxon>
        <taxon>Megaseliini</taxon>
        <taxon>Megaselia</taxon>
    </lineage>
</organism>
<dbReference type="Pfam" id="PF06477">
    <property type="entry name" value="DUF1091"/>
    <property type="match status" value="1"/>
</dbReference>
<dbReference type="PANTHER" id="PTHR20898">
    <property type="entry name" value="DAEDALUS ON 3-RELATED-RELATED"/>
    <property type="match status" value="1"/>
</dbReference>
<dbReference type="PANTHER" id="PTHR20898:SF0">
    <property type="entry name" value="DAEDALUS ON 3-RELATED"/>
    <property type="match status" value="1"/>
</dbReference>
<sequence length="153" mass="18328">MVCDFNENYAENGTCELKGLGRQFIVANLEADVKKPFKNISIHLKMFKFYNQFRPFLVDVEFNVCDAFNKKSALNFYGNTLMRLMMKYTNIRKCPISGHVFIKNFELKVDYFKNIMEDGKYRFNFMFFETAEWLANFTFYGEILTNYRRPKKI</sequence>
<dbReference type="EMBL" id="CAQQ02101033">
    <property type="status" value="NOT_ANNOTATED_CDS"/>
    <property type="molecule type" value="Genomic_DNA"/>
</dbReference>
<evidence type="ECO:0000313" key="1">
    <source>
        <dbReference type="EnsemblMetazoa" id="MESCA001668-PA"/>
    </source>
</evidence>
<dbReference type="SMART" id="SM00697">
    <property type="entry name" value="DM8"/>
    <property type="match status" value="1"/>
</dbReference>